<dbReference type="PANTHER" id="PTHR43775:SF49">
    <property type="entry name" value="SYNTHASE, PUTATIVE (JCVI)-RELATED"/>
    <property type="match status" value="1"/>
</dbReference>
<keyword evidence="1" id="KW-0808">Transferase</keyword>
<dbReference type="Pfam" id="PF00109">
    <property type="entry name" value="ketoacyl-synt"/>
    <property type="match status" value="1"/>
</dbReference>
<name>A0A8H6E616_PETAA</name>
<reference evidence="4 5" key="1">
    <citation type="submission" date="2019-04" db="EMBL/GenBank/DDBJ databases">
        <title>Aspergillus burnettii sp. nov., novel species from soil in southeast Queensland.</title>
        <authorList>
            <person name="Gilchrist C.L.M."/>
            <person name="Pitt J.I."/>
            <person name="Lange L."/>
            <person name="Lacey H.J."/>
            <person name="Vuong D."/>
            <person name="Midgley D.J."/>
            <person name="Greenfield P."/>
            <person name="Bradbury M."/>
            <person name="Lacey E."/>
            <person name="Busk P.K."/>
            <person name="Pilgaard B."/>
            <person name="Chooi Y.H."/>
            <person name="Piggott A.M."/>
        </authorList>
    </citation>
    <scope>NUCLEOTIDE SEQUENCE [LARGE SCALE GENOMIC DNA]</scope>
    <source>
        <strain evidence="4 5">FRR 5400</strain>
    </source>
</reference>
<proteinExistence type="predicted"/>
<dbReference type="AlphaFoldDB" id="A0A8H6E616"/>
<sequence length="139" mass="15396">MPTVVQAAKDKFDNLHLHRRGNIQLCPEAYSLCAASACTSNGDNKNVPIAIVGMGMRLPGGVHSPDTFWDMMIQKKDGLCEVPKSRYNIDGFYSTSKPHLSKRDMDIFSREDPTLFDAEFFSISTYEAERDGSSAKDAA</sequence>
<evidence type="ECO:0000313" key="4">
    <source>
        <dbReference type="EMBL" id="KAF5859545.1"/>
    </source>
</evidence>
<feature type="domain" description="Beta-ketoacyl synthase-like N-terminal" evidence="3">
    <location>
        <begin position="48"/>
        <end position="130"/>
    </location>
</feature>
<dbReference type="GO" id="GO:0004312">
    <property type="term" value="F:fatty acid synthase activity"/>
    <property type="evidence" value="ECO:0007669"/>
    <property type="project" value="TreeGrafter"/>
</dbReference>
<dbReference type="Proteomes" id="UP000541154">
    <property type="component" value="Unassembled WGS sequence"/>
</dbReference>
<comment type="caution">
    <text evidence="4">The sequence shown here is derived from an EMBL/GenBank/DDBJ whole genome shotgun (WGS) entry which is preliminary data.</text>
</comment>
<gene>
    <name evidence="4" type="ORF">ETB97_002786</name>
</gene>
<keyword evidence="2" id="KW-0511">Multifunctional enzyme</keyword>
<evidence type="ECO:0000259" key="3">
    <source>
        <dbReference type="Pfam" id="PF00109"/>
    </source>
</evidence>
<organism evidence="4 5">
    <name type="scientific">Petromyces alliaceus</name>
    <name type="common">Aspergillus alliaceus</name>
    <dbReference type="NCBI Taxonomy" id="209559"/>
    <lineage>
        <taxon>Eukaryota</taxon>
        <taxon>Fungi</taxon>
        <taxon>Dikarya</taxon>
        <taxon>Ascomycota</taxon>
        <taxon>Pezizomycotina</taxon>
        <taxon>Eurotiomycetes</taxon>
        <taxon>Eurotiomycetidae</taxon>
        <taxon>Eurotiales</taxon>
        <taxon>Aspergillaceae</taxon>
        <taxon>Aspergillus</taxon>
        <taxon>Aspergillus subgen. Circumdati</taxon>
    </lineage>
</organism>
<dbReference type="InterPro" id="IPR014030">
    <property type="entry name" value="Ketoacyl_synth_N"/>
</dbReference>
<dbReference type="GO" id="GO:0006633">
    <property type="term" value="P:fatty acid biosynthetic process"/>
    <property type="evidence" value="ECO:0007669"/>
    <property type="project" value="TreeGrafter"/>
</dbReference>
<dbReference type="EMBL" id="SPNV01000161">
    <property type="protein sequence ID" value="KAF5859545.1"/>
    <property type="molecule type" value="Genomic_DNA"/>
</dbReference>
<dbReference type="GO" id="GO:0044550">
    <property type="term" value="P:secondary metabolite biosynthetic process"/>
    <property type="evidence" value="ECO:0007669"/>
    <property type="project" value="TreeGrafter"/>
</dbReference>
<accession>A0A8H6E616</accession>
<evidence type="ECO:0000313" key="5">
    <source>
        <dbReference type="Proteomes" id="UP000541154"/>
    </source>
</evidence>
<evidence type="ECO:0000256" key="2">
    <source>
        <dbReference type="ARBA" id="ARBA00023268"/>
    </source>
</evidence>
<evidence type="ECO:0000256" key="1">
    <source>
        <dbReference type="ARBA" id="ARBA00022679"/>
    </source>
</evidence>
<dbReference type="SUPFAM" id="SSF53901">
    <property type="entry name" value="Thiolase-like"/>
    <property type="match status" value="1"/>
</dbReference>
<keyword evidence="5" id="KW-1185">Reference proteome</keyword>
<dbReference type="InterPro" id="IPR016039">
    <property type="entry name" value="Thiolase-like"/>
</dbReference>
<dbReference type="InterPro" id="IPR050091">
    <property type="entry name" value="PKS_NRPS_Biosynth_Enz"/>
</dbReference>
<dbReference type="PANTHER" id="PTHR43775">
    <property type="entry name" value="FATTY ACID SYNTHASE"/>
    <property type="match status" value="1"/>
</dbReference>
<dbReference type="Gene3D" id="3.40.47.10">
    <property type="match status" value="1"/>
</dbReference>
<protein>
    <recommendedName>
        <fullName evidence="3">Beta-ketoacyl synthase-like N-terminal domain-containing protein</fullName>
    </recommendedName>
</protein>